<dbReference type="PROSITE" id="PS00571">
    <property type="entry name" value="AMIDASES"/>
    <property type="match status" value="1"/>
</dbReference>
<dbReference type="Gene3D" id="3.90.1300.10">
    <property type="entry name" value="Amidase signature (AS) domain"/>
    <property type="match status" value="1"/>
</dbReference>
<dbReference type="PANTHER" id="PTHR46310:SF7">
    <property type="entry name" value="AMIDASE 1"/>
    <property type="match status" value="1"/>
</dbReference>
<sequence>MNEHWNAFMNNNLKMSPTGSGSLNGRTFAVKDVFYLKNYHSSAGNPDWLRTHDPATQNAPVVDLLLEQGAYLRGTTHTDELMYSLNGENFHYGTPINPRAVDRIPGGSSSGSAVAVAAGLVDFALGTDTGGSIRIPSSYCGLFGIRPTHGLVNIKGVIPLAKSFDTVGWMTKNPELLLAVGEILINQEETSEGFEFLLFEKEAWSFVEGETKECLLQVASILQALFTNTNSDYISVEGLSKWAELFRSIQGREIWKEHGAWIEAVKPTFGPGISERFEWASTLNVVKLGPLNNRREKIKQSLSGLLKTNGLLVIPTAPGEAPLRQLSMEEMELYRTRTLQLTCIAGLTGFPQVTIPLMKRNGIPIGLSFIANQFQDIKLLKFIQRLSAILVERNVKIAN</sequence>
<accession>A0A561DEM1</accession>
<feature type="domain" description="Amidase" evidence="1">
    <location>
        <begin position="293"/>
        <end position="380"/>
    </location>
</feature>
<comment type="caution">
    <text evidence="2">The sequence shown here is derived from an EMBL/GenBank/DDBJ whole genome shotgun (WGS) entry which is preliminary data.</text>
</comment>
<protein>
    <submittedName>
        <fullName evidence="2">Amidase</fullName>
    </submittedName>
</protein>
<dbReference type="SUPFAM" id="SSF75304">
    <property type="entry name" value="Amidase signature (AS) enzymes"/>
    <property type="match status" value="1"/>
</dbReference>
<dbReference type="InterPro" id="IPR023631">
    <property type="entry name" value="Amidase_dom"/>
</dbReference>
<organism evidence="2 3">
    <name type="scientific">Neobacillus bataviensis</name>
    <dbReference type="NCBI Taxonomy" id="220685"/>
    <lineage>
        <taxon>Bacteria</taxon>
        <taxon>Bacillati</taxon>
        <taxon>Bacillota</taxon>
        <taxon>Bacilli</taxon>
        <taxon>Bacillales</taxon>
        <taxon>Bacillaceae</taxon>
        <taxon>Neobacillus</taxon>
    </lineage>
</organism>
<feature type="domain" description="Amidase" evidence="1">
    <location>
        <begin position="20"/>
        <end position="175"/>
    </location>
</feature>
<keyword evidence="3" id="KW-1185">Reference proteome</keyword>
<dbReference type="Proteomes" id="UP000319671">
    <property type="component" value="Unassembled WGS sequence"/>
</dbReference>
<dbReference type="AlphaFoldDB" id="A0A561DEM1"/>
<dbReference type="InterPro" id="IPR020556">
    <property type="entry name" value="Amidase_CS"/>
</dbReference>
<dbReference type="PANTHER" id="PTHR46310">
    <property type="entry name" value="AMIDASE 1"/>
    <property type="match status" value="1"/>
</dbReference>
<evidence type="ECO:0000313" key="3">
    <source>
        <dbReference type="Proteomes" id="UP000319671"/>
    </source>
</evidence>
<evidence type="ECO:0000313" key="2">
    <source>
        <dbReference type="EMBL" id="TWE01803.1"/>
    </source>
</evidence>
<gene>
    <name evidence="2" type="ORF">FB550_105171</name>
</gene>
<name>A0A561DEM1_9BACI</name>
<proteinExistence type="predicted"/>
<dbReference type="InterPro" id="IPR036928">
    <property type="entry name" value="AS_sf"/>
</dbReference>
<dbReference type="EMBL" id="VIVN01000005">
    <property type="protein sequence ID" value="TWE01803.1"/>
    <property type="molecule type" value="Genomic_DNA"/>
</dbReference>
<reference evidence="2 3" key="1">
    <citation type="submission" date="2019-06" db="EMBL/GenBank/DDBJ databases">
        <title>Sorghum-associated microbial communities from plants grown in Nebraska, USA.</title>
        <authorList>
            <person name="Schachtman D."/>
        </authorList>
    </citation>
    <scope>NUCLEOTIDE SEQUENCE [LARGE SCALE GENOMIC DNA]</scope>
    <source>
        <strain evidence="2 3">2482</strain>
    </source>
</reference>
<dbReference type="NCBIfam" id="NF006169">
    <property type="entry name" value="PRK08310.1"/>
    <property type="match status" value="1"/>
</dbReference>
<dbReference type="Pfam" id="PF01425">
    <property type="entry name" value="Amidase"/>
    <property type="match status" value="2"/>
</dbReference>
<dbReference type="RefSeq" id="WP_144565142.1">
    <property type="nucleotide sequence ID" value="NZ_VIVN01000005.1"/>
</dbReference>
<evidence type="ECO:0000259" key="1">
    <source>
        <dbReference type="Pfam" id="PF01425"/>
    </source>
</evidence>